<keyword evidence="1" id="KW-0472">Membrane</keyword>
<keyword evidence="1" id="KW-0812">Transmembrane</keyword>
<evidence type="ECO:0000313" key="2">
    <source>
        <dbReference type="EMBL" id="KEJ88628.1"/>
    </source>
</evidence>
<gene>
    <name evidence="2" type="ORF">DSW25_13260</name>
</gene>
<evidence type="ECO:0008006" key="4">
    <source>
        <dbReference type="Google" id="ProtNLM"/>
    </source>
</evidence>
<dbReference type="InterPro" id="IPR010865">
    <property type="entry name" value="DUF1499"/>
</dbReference>
<organism evidence="2 3">
    <name type="scientific">Sulfitobacter donghicola DSW-25 = KCTC 12864 = JCM 14565</name>
    <dbReference type="NCBI Taxonomy" id="1300350"/>
    <lineage>
        <taxon>Bacteria</taxon>
        <taxon>Pseudomonadati</taxon>
        <taxon>Pseudomonadota</taxon>
        <taxon>Alphaproteobacteria</taxon>
        <taxon>Rhodobacterales</taxon>
        <taxon>Roseobacteraceae</taxon>
        <taxon>Sulfitobacter</taxon>
    </lineage>
</organism>
<reference evidence="2 3" key="1">
    <citation type="submission" date="2014-01" db="EMBL/GenBank/DDBJ databases">
        <title>Sulfitobacter donghicola JCM 14565 Genome Sequencing.</title>
        <authorList>
            <person name="Lai Q."/>
            <person name="Hong Z."/>
        </authorList>
    </citation>
    <scope>NUCLEOTIDE SEQUENCE [LARGE SCALE GENOMIC DNA]</scope>
    <source>
        <strain evidence="2 3">JCM 14565</strain>
    </source>
</reference>
<dbReference type="AlphaFoldDB" id="A0A073IE54"/>
<accession>A0A073IE54</accession>
<dbReference type="EMBL" id="JAMC01000005">
    <property type="protein sequence ID" value="KEJ88628.1"/>
    <property type="molecule type" value="Genomic_DNA"/>
</dbReference>
<dbReference type="Pfam" id="PF07386">
    <property type="entry name" value="DUF1499"/>
    <property type="match status" value="1"/>
</dbReference>
<dbReference type="eggNOG" id="COG4446">
    <property type="taxonomic scope" value="Bacteria"/>
</dbReference>
<feature type="transmembrane region" description="Helical" evidence="1">
    <location>
        <begin position="46"/>
        <end position="64"/>
    </location>
</feature>
<feature type="transmembrane region" description="Helical" evidence="1">
    <location>
        <begin position="7"/>
        <end position="26"/>
    </location>
</feature>
<protein>
    <recommendedName>
        <fullName evidence="4">DUF1499 domain-containing protein</fullName>
    </recommendedName>
</protein>
<name>A0A073IE54_9RHOB</name>
<proteinExistence type="predicted"/>
<dbReference type="OrthoDB" id="1523552at2"/>
<dbReference type="STRING" id="1300350.Z948_2123"/>
<sequence length="243" mass="25961">MKHTGTIAIVLAIGSAIGMALVLLGARFEIWQPVTGFGFYRSYFNPLAMIITGVGLFALVIHLHRSEKPKAALGGVAMIFGVICLVPMISNIVNPKPRAAPIHNISTDTVNPPAFLVLDETRAGARNPLAYGGAEQAAAQTAAYPDIGPLETELTADAAYQRALTVAQDMGWDIIAADTDAHRFEATARTSVFYFADDVVVVVSSTATGSRVDMRSVSRIGRSDQGVNAARIRLFQKQFNEGV</sequence>
<keyword evidence="1" id="KW-1133">Transmembrane helix</keyword>
<dbReference type="Proteomes" id="UP000027734">
    <property type="component" value="Unassembled WGS sequence"/>
</dbReference>
<evidence type="ECO:0000313" key="3">
    <source>
        <dbReference type="Proteomes" id="UP000027734"/>
    </source>
</evidence>
<evidence type="ECO:0000256" key="1">
    <source>
        <dbReference type="SAM" id="Phobius"/>
    </source>
</evidence>
<comment type="caution">
    <text evidence="2">The sequence shown here is derived from an EMBL/GenBank/DDBJ whole genome shotgun (WGS) entry which is preliminary data.</text>
</comment>
<dbReference type="RefSeq" id="WP_025059497.1">
    <property type="nucleotide sequence ID" value="NZ_JAMC01000005.1"/>
</dbReference>
<keyword evidence="3" id="KW-1185">Reference proteome</keyword>
<feature type="transmembrane region" description="Helical" evidence="1">
    <location>
        <begin position="71"/>
        <end position="89"/>
    </location>
</feature>